<organism evidence="1 2">
    <name type="scientific">Terrisporobacter mayombei</name>
    <dbReference type="NCBI Taxonomy" id="1541"/>
    <lineage>
        <taxon>Bacteria</taxon>
        <taxon>Bacillati</taxon>
        <taxon>Bacillota</taxon>
        <taxon>Clostridia</taxon>
        <taxon>Peptostreptococcales</taxon>
        <taxon>Peptostreptococcaceae</taxon>
        <taxon>Terrisporobacter</taxon>
    </lineage>
</organism>
<sequence>MKKIIVLIVLAVVIFFNYDKIDEIFFQMNLSQNHLNYDEKYFFDLNGDGEREEIKLESYKDKQDNFIVNLYINNKLQEKYEDENNISVHIYDFNKMDNKKEIYVILGDKLENSKINIFTYCNKNKKYNFKTNGRIINNDDKNGTMKITYGTTDDSANYNHYSKVIGGEPIFINYVYKRKLDCDFINIDKKEAQVVGISKENKYIVKDETIVYETNVGDVKAYTLLKGDKIKLVSLYNYDGNQCIKVVNEQGRYGWIKIEEKQIFEKK</sequence>
<evidence type="ECO:0008006" key="3">
    <source>
        <dbReference type="Google" id="ProtNLM"/>
    </source>
</evidence>
<evidence type="ECO:0000313" key="2">
    <source>
        <dbReference type="Proteomes" id="UP001235030"/>
    </source>
</evidence>
<dbReference type="Proteomes" id="UP001235030">
    <property type="component" value="Chromosome"/>
</dbReference>
<protein>
    <recommendedName>
        <fullName evidence="3">SH3b domain-containing protein</fullName>
    </recommendedName>
</protein>
<reference evidence="1 2" key="1">
    <citation type="submission" date="2022-07" db="EMBL/GenBank/DDBJ databases">
        <title>Genome sequence of Terrisporobacter mayombei DSM6539.</title>
        <authorList>
            <person name="Boeer T."/>
            <person name="Bengelsdorf F.R."/>
            <person name="Daniel R."/>
            <person name="Poehlein A."/>
        </authorList>
    </citation>
    <scope>NUCLEOTIDE SEQUENCE [LARGE SCALE GENOMIC DNA]</scope>
    <source>
        <strain evidence="1 2">DSM 6539</strain>
    </source>
</reference>
<dbReference type="EMBL" id="CP101637">
    <property type="protein sequence ID" value="WMT81703.1"/>
    <property type="molecule type" value="Genomic_DNA"/>
</dbReference>
<accession>A0ABY9Q2J9</accession>
<name>A0ABY9Q2J9_9FIRM</name>
<keyword evidence="2" id="KW-1185">Reference proteome</keyword>
<gene>
    <name evidence="1" type="ORF">TEMA_20510</name>
</gene>
<proteinExistence type="predicted"/>
<evidence type="ECO:0000313" key="1">
    <source>
        <dbReference type="EMBL" id="WMT81703.1"/>
    </source>
</evidence>
<dbReference type="RefSeq" id="WP_228103830.1">
    <property type="nucleotide sequence ID" value="NZ_CP101637.1"/>
</dbReference>